<organism evidence="1 2">
    <name type="scientific">Alkaliphilus pronyensis</name>
    <dbReference type="NCBI Taxonomy" id="1482732"/>
    <lineage>
        <taxon>Bacteria</taxon>
        <taxon>Bacillati</taxon>
        <taxon>Bacillota</taxon>
        <taxon>Clostridia</taxon>
        <taxon>Peptostreptococcales</taxon>
        <taxon>Natronincolaceae</taxon>
        <taxon>Alkaliphilus</taxon>
    </lineage>
</organism>
<proteinExistence type="predicted"/>
<dbReference type="Proteomes" id="UP000432715">
    <property type="component" value="Unassembled WGS sequence"/>
</dbReference>
<evidence type="ECO:0000313" key="1">
    <source>
        <dbReference type="EMBL" id="KAB3535251.1"/>
    </source>
</evidence>
<gene>
    <name evidence="1" type="ORF">F8154_07360</name>
</gene>
<keyword evidence="2" id="KW-1185">Reference proteome</keyword>
<dbReference type="OrthoDB" id="1956345at2"/>
<evidence type="ECO:0000313" key="2">
    <source>
        <dbReference type="Proteomes" id="UP000432715"/>
    </source>
</evidence>
<accession>A0A6I0FG86</accession>
<dbReference type="AlphaFoldDB" id="A0A6I0FG86"/>
<sequence>MGTLYVLIHEKQYKNKSMAIRKNNQNEALSVLNWLILKEKCLNLAKISKRNTGYQVYSRDNSNNGIAVYNKCNITI</sequence>
<reference evidence="1 2" key="1">
    <citation type="submission" date="2019-10" db="EMBL/GenBank/DDBJ databases">
        <title>Alkaliphilus serpentinus sp. nov. and Alkaliphilus pronyensis sp. nov., two novel anaerobic alkaliphilic species isolated from the serpentinized-hosted hydrothermal field of the Prony Bay (New Caledonia).</title>
        <authorList>
            <person name="Postec A."/>
        </authorList>
    </citation>
    <scope>NUCLEOTIDE SEQUENCE [LARGE SCALE GENOMIC DNA]</scope>
    <source>
        <strain evidence="1 2">LacV</strain>
    </source>
</reference>
<comment type="caution">
    <text evidence="1">The sequence shown here is derived from an EMBL/GenBank/DDBJ whole genome shotgun (WGS) entry which is preliminary data.</text>
</comment>
<dbReference type="EMBL" id="WBZC01000023">
    <property type="protein sequence ID" value="KAB3535251.1"/>
    <property type="molecule type" value="Genomic_DNA"/>
</dbReference>
<dbReference type="RefSeq" id="WP_151860967.1">
    <property type="nucleotide sequence ID" value="NZ_WBZC01000023.1"/>
</dbReference>
<protein>
    <submittedName>
        <fullName evidence="1">Uncharacterized protein</fullName>
    </submittedName>
</protein>
<name>A0A6I0FG86_9FIRM</name>